<reference evidence="7 8" key="1">
    <citation type="submission" date="2016-10" db="EMBL/GenBank/DDBJ databases">
        <title>Genome sequence of Streptomyces sp. MUSC 93.</title>
        <authorList>
            <person name="Lee L.-H."/>
            <person name="Ser H.-L."/>
            <person name="Law J.W.-F."/>
        </authorList>
    </citation>
    <scope>NUCLEOTIDE SEQUENCE [LARGE SCALE GENOMIC DNA]</scope>
    <source>
        <strain evidence="7 8">MUSC 93</strain>
    </source>
</reference>
<keyword evidence="3 7" id="KW-0223">Dioxygenase</keyword>
<keyword evidence="5" id="KW-0408">Iron</keyword>
<dbReference type="STRING" id="1428652.BIV24_22530"/>
<comment type="caution">
    <text evidence="7">The sequence shown here is derived from an EMBL/GenBank/DDBJ whole genome shotgun (WGS) entry which is preliminary data.</text>
</comment>
<dbReference type="AlphaFoldDB" id="A0A1S2P3W9"/>
<sequence>MPQTIRPREDTPAPVRPGVLRTSIRVEPLTCTIGAELFGVNLGDAARDDDLFSEIKNLLLQYKVLFLRNQDITRAEHVAFASRLGPLEDHPVVGSDPDHPGLVRIYKDLNSNPEHYENALHCDGTWRECPPMGAVLRCVETPEVGGDTIWVNMAEAYRRLPDHIKTQIAGLRARHSIEATFGAVMPMERRHQLKAQFKDPEHPVVRTHPETDEKILFVNAFTTHFVNYHTPENVRFGQDYAPGAGNLLAYLISQAAVPEYQVRWRWQKNSVAIWDNRSTQHYAVQDYWPAVRKMERAGIVGDRPF</sequence>
<name>A0A1S2P3W9_9ACTN</name>
<dbReference type="RefSeq" id="WP_071368210.1">
    <property type="nucleotide sequence ID" value="NZ_MLYP01000058.1"/>
</dbReference>
<evidence type="ECO:0000256" key="3">
    <source>
        <dbReference type="ARBA" id="ARBA00022964"/>
    </source>
</evidence>
<dbReference type="OrthoDB" id="581608at2"/>
<dbReference type="InterPro" id="IPR003819">
    <property type="entry name" value="TauD/TfdA-like"/>
</dbReference>
<keyword evidence="8" id="KW-1185">Reference proteome</keyword>
<evidence type="ECO:0000256" key="4">
    <source>
        <dbReference type="ARBA" id="ARBA00023002"/>
    </source>
</evidence>
<dbReference type="Proteomes" id="UP000179935">
    <property type="component" value="Unassembled WGS sequence"/>
</dbReference>
<evidence type="ECO:0000256" key="5">
    <source>
        <dbReference type="ARBA" id="ARBA00023004"/>
    </source>
</evidence>
<dbReference type="EMBL" id="MLYP01000058">
    <property type="protein sequence ID" value="OIJ88347.1"/>
    <property type="molecule type" value="Genomic_DNA"/>
</dbReference>
<keyword evidence="4" id="KW-0560">Oxidoreductase</keyword>
<dbReference type="GO" id="GO:0046872">
    <property type="term" value="F:metal ion binding"/>
    <property type="evidence" value="ECO:0007669"/>
    <property type="project" value="UniProtKB-KW"/>
</dbReference>
<evidence type="ECO:0000313" key="8">
    <source>
        <dbReference type="Proteomes" id="UP000179935"/>
    </source>
</evidence>
<evidence type="ECO:0000259" key="6">
    <source>
        <dbReference type="Pfam" id="PF02668"/>
    </source>
</evidence>
<dbReference type="PANTHER" id="PTHR30468">
    <property type="entry name" value="ALPHA-KETOGLUTARATE-DEPENDENT SULFONATE DIOXYGENASE"/>
    <property type="match status" value="1"/>
</dbReference>
<keyword evidence="2" id="KW-0479">Metal-binding</keyword>
<protein>
    <submittedName>
        <fullName evidence="7">Taurine dioxygenase</fullName>
    </submittedName>
</protein>
<comment type="similarity">
    <text evidence="1">Belongs to the TfdA dioxygenase family.</text>
</comment>
<dbReference type="InterPro" id="IPR051323">
    <property type="entry name" value="AtsK-like"/>
</dbReference>
<dbReference type="InterPro" id="IPR042098">
    <property type="entry name" value="TauD-like_sf"/>
</dbReference>
<evidence type="ECO:0000256" key="2">
    <source>
        <dbReference type="ARBA" id="ARBA00022723"/>
    </source>
</evidence>
<gene>
    <name evidence="7" type="ORF">BIV24_22530</name>
</gene>
<feature type="domain" description="TauD/TfdA-like" evidence="6">
    <location>
        <begin position="26"/>
        <end position="297"/>
    </location>
</feature>
<evidence type="ECO:0000313" key="7">
    <source>
        <dbReference type="EMBL" id="OIJ88347.1"/>
    </source>
</evidence>
<dbReference type="Gene3D" id="3.60.130.10">
    <property type="entry name" value="Clavaminate synthase-like"/>
    <property type="match status" value="1"/>
</dbReference>
<dbReference type="Pfam" id="PF02668">
    <property type="entry name" value="TauD"/>
    <property type="match status" value="1"/>
</dbReference>
<evidence type="ECO:0000256" key="1">
    <source>
        <dbReference type="ARBA" id="ARBA00005896"/>
    </source>
</evidence>
<organism evidence="7 8">
    <name type="scientific">Streptomyces colonosanans</name>
    <dbReference type="NCBI Taxonomy" id="1428652"/>
    <lineage>
        <taxon>Bacteria</taxon>
        <taxon>Bacillati</taxon>
        <taxon>Actinomycetota</taxon>
        <taxon>Actinomycetes</taxon>
        <taxon>Kitasatosporales</taxon>
        <taxon>Streptomycetaceae</taxon>
        <taxon>Streptomyces</taxon>
    </lineage>
</organism>
<accession>A0A1S2P3W9</accession>
<dbReference type="SUPFAM" id="SSF51197">
    <property type="entry name" value="Clavaminate synthase-like"/>
    <property type="match status" value="1"/>
</dbReference>
<dbReference type="GO" id="GO:0005737">
    <property type="term" value="C:cytoplasm"/>
    <property type="evidence" value="ECO:0007669"/>
    <property type="project" value="TreeGrafter"/>
</dbReference>
<dbReference type="PANTHER" id="PTHR30468:SF1">
    <property type="entry name" value="ALPHA-KETOGLUTARATE-DEPENDENT SULFONATE DIOXYGENASE"/>
    <property type="match status" value="1"/>
</dbReference>
<dbReference type="GO" id="GO:0016706">
    <property type="term" value="F:2-oxoglutarate-dependent dioxygenase activity"/>
    <property type="evidence" value="ECO:0007669"/>
    <property type="project" value="TreeGrafter"/>
</dbReference>
<proteinExistence type="inferred from homology"/>